<dbReference type="InterPro" id="IPR052739">
    <property type="entry name" value="FAAH2"/>
</dbReference>
<dbReference type="Gene3D" id="3.90.1300.10">
    <property type="entry name" value="Amidase signature (AS) domain"/>
    <property type="match status" value="1"/>
</dbReference>
<dbReference type="Pfam" id="PF01425">
    <property type="entry name" value="Amidase"/>
    <property type="match status" value="1"/>
</dbReference>
<dbReference type="SUPFAM" id="SSF75304">
    <property type="entry name" value="Amidase signature (AS) enzymes"/>
    <property type="match status" value="1"/>
</dbReference>
<organism evidence="2">
    <name type="scientific">marine metagenome</name>
    <dbReference type="NCBI Taxonomy" id="408172"/>
    <lineage>
        <taxon>unclassified sequences</taxon>
        <taxon>metagenomes</taxon>
        <taxon>ecological metagenomes</taxon>
    </lineage>
</organism>
<dbReference type="EMBL" id="UINC01173383">
    <property type="protein sequence ID" value="SVD78946.1"/>
    <property type="molecule type" value="Genomic_DNA"/>
</dbReference>
<dbReference type="AlphaFoldDB" id="A0A382Y6L1"/>
<name>A0A382Y6L1_9ZZZZ</name>
<feature type="non-terminal residue" evidence="2">
    <location>
        <position position="265"/>
    </location>
</feature>
<gene>
    <name evidence="2" type="ORF">METZ01_LOCUS431800</name>
</gene>
<protein>
    <recommendedName>
        <fullName evidence="1">Amidase domain-containing protein</fullName>
    </recommendedName>
</protein>
<feature type="domain" description="Amidase" evidence="1">
    <location>
        <begin position="3"/>
        <end position="242"/>
    </location>
</feature>
<sequence length="265" mass="28048">AAGRTLGPLHGVPMTIKDSYDWIGSPSTWGIPEMVDNYPKSNAVAIQRLLDAGAIIYGKTNIPQKLSDWQSFNTIYGTTNNPWDLTRTPGGSSGGSAAALATGMASLEIGSDIGASIRNPAHYCGVFGHKPTMGIVSLRGHLLPGNHAHVDISVGGPLARSASDLKVLLDVVAGTTGADQKAWRLDLPGTRKTDLRAFKVGMLMESPACAQDDELSEQLLATVDALEKAGVQVDRNATPGFDWTRYQAVYLLLLRAATGASFSDE</sequence>
<dbReference type="PANTHER" id="PTHR43372">
    <property type="entry name" value="FATTY-ACID AMIDE HYDROLASE"/>
    <property type="match status" value="1"/>
</dbReference>
<dbReference type="GO" id="GO:0012505">
    <property type="term" value="C:endomembrane system"/>
    <property type="evidence" value="ECO:0007669"/>
    <property type="project" value="TreeGrafter"/>
</dbReference>
<proteinExistence type="predicted"/>
<dbReference type="InterPro" id="IPR036928">
    <property type="entry name" value="AS_sf"/>
</dbReference>
<evidence type="ECO:0000313" key="2">
    <source>
        <dbReference type="EMBL" id="SVD78946.1"/>
    </source>
</evidence>
<dbReference type="PANTHER" id="PTHR43372:SF4">
    <property type="entry name" value="FATTY-ACID AMIDE HYDROLASE 2"/>
    <property type="match status" value="1"/>
</dbReference>
<evidence type="ECO:0000259" key="1">
    <source>
        <dbReference type="Pfam" id="PF01425"/>
    </source>
</evidence>
<reference evidence="2" key="1">
    <citation type="submission" date="2018-05" db="EMBL/GenBank/DDBJ databases">
        <authorList>
            <person name="Lanie J.A."/>
            <person name="Ng W.-L."/>
            <person name="Kazmierczak K.M."/>
            <person name="Andrzejewski T.M."/>
            <person name="Davidsen T.M."/>
            <person name="Wayne K.J."/>
            <person name="Tettelin H."/>
            <person name="Glass J.I."/>
            <person name="Rusch D."/>
            <person name="Podicherti R."/>
            <person name="Tsui H.-C.T."/>
            <person name="Winkler M.E."/>
        </authorList>
    </citation>
    <scope>NUCLEOTIDE SEQUENCE</scope>
</reference>
<feature type="non-terminal residue" evidence="2">
    <location>
        <position position="1"/>
    </location>
</feature>
<accession>A0A382Y6L1</accession>
<dbReference type="InterPro" id="IPR023631">
    <property type="entry name" value="Amidase_dom"/>
</dbReference>